<dbReference type="Proteomes" id="UP000283210">
    <property type="component" value="Chromosome 13"/>
</dbReference>
<accession>A0A437CRF0</accession>
<gene>
    <name evidence="1" type="ORF">OJAV_G00131880</name>
</gene>
<organism evidence="1 2">
    <name type="scientific">Oryzias javanicus</name>
    <name type="common">Javanese ricefish</name>
    <name type="synonym">Aplocheilus javanicus</name>
    <dbReference type="NCBI Taxonomy" id="123683"/>
    <lineage>
        <taxon>Eukaryota</taxon>
        <taxon>Metazoa</taxon>
        <taxon>Chordata</taxon>
        <taxon>Craniata</taxon>
        <taxon>Vertebrata</taxon>
        <taxon>Euteleostomi</taxon>
        <taxon>Actinopterygii</taxon>
        <taxon>Neopterygii</taxon>
        <taxon>Teleostei</taxon>
        <taxon>Neoteleostei</taxon>
        <taxon>Acanthomorphata</taxon>
        <taxon>Ovalentaria</taxon>
        <taxon>Atherinomorphae</taxon>
        <taxon>Beloniformes</taxon>
        <taxon>Adrianichthyidae</taxon>
        <taxon>Oryziinae</taxon>
        <taxon>Oryzias</taxon>
    </lineage>
</organism>
<dbReference type="AlphaFoldDB" id="A0A437CRF0"/>
<sequence>MDLQKASNAKRLGITRKQQDVPKYSSWDLLGYCNKRRLQAGIENLETQQRWETFVPRWIWIPTWHKLGL</sequence>
<reference evidence="1 2" key="2">
    <citation type="submission" date="2019-01" db="EMBL/GenBank/DDBJ databases">
        <title>A chromosome length genome reference of the Java medaka (oryzias javanicus).</title>
        <authorList>
            <person name="Herpin A."/>
            <person name="Takehana Y."/>
            <person name="Naruse K."/>
            <person name="Ansai S."/>
            <person name="Kawaguchi M."/>
        </authorList>
    </citation>
    <scope>NUCLEOTIDE SEQUENCE [LARGE SCALE GENOMIC DNA]</scope>
    <source>
        <strain evidence="1">RS831</strain>
        <tissue evidence="1">Whole body</tissue>
    </source>
</reference>
<proteinExistence type="predicted"/>
<evidence type="ECO:0000313" key="1">
    <source>
        <dbReference type="EMBL" id="RVE65054.1"/>
    </source>
</evidence>
<keyword evidence="2" id="KW-1185">Reference proteome</keyword>
<reference evidence="1 2" key="1">
    <citation type="submission" date="2018-11" db="EMBL/GenBank/DDBJ databases">
        <authorList>
            <person name="Lopez-Roques C."/>
            <person name="Donnadieu C."/>
            <person name="Bouchez O."/>
            <person name="Klopp C."/>
            <person name="Cabau C."/>
            <person name="Zahm M."/>
        </authorList>
    </citation>
    <scope>NUCLEOTIDE SEQUENCE [LARGE SCALE GENOMIC DNA]</scope>
    <source>
        <strain evidence="1">RS831</strain>
        <tissue evidence="1">Whole body</tissue>
    </source>
</reference>
<evidence type="ECO:0000313" key="2">
    <source>
        <dbReference type="Proteomes" id="UP000283210"/>
    </source>
</evidence>
<protein>
    <submittedName>
        <fullName evidence="1">Uncharacterized protein</fullName>
    </submittedName>
</protein>
<dbReference type="EMBL" id="CM012449">
    <property type="protein sequence ID" value="RVE65054.1"/>
    <property type="molecule type" value="Genomic_DNA"/>
</dbReference>
<name>A0A437CRF0_ORYJA</name>